<sequence length="155" mass="16814">MEKHQFTATELVALFGQGCSVADLAGVDKKHLEALYALAYQLYQSKNFDDAASIFRALCLYDYNEIKYFMGLGGCEQALGNYKKAADIYSLASVVSGLVDPEPMYYAAVCLLKAGEKENAVAALESLSIMGKEGDAKDDTFKNKGAALLKIVSEK</sequence>
<dbReference type="InterPro" id="IPR019734">
    <property type="entry name" value="TPR_rpt"/>
</dbReference>
<keyword evidence="3" id="KW-1185">Reference proteome</keyword>
<comment type="similarity">
    <text evidence="1">Belongs to the LcrH/SycD chaperone family.</text>
</comment>
<dbReference type="NCBIfam" id="TIGR02552">
    <property type="entry name" value="LcrH_SycD"/>
    <property type="match status" value="1"/>
</dbReference>
<dbReference type="STRING" id="762983.HMPREF9444_00604"/>
<gene>
    <name evidence="2" type="ORF">HMPREF9444_00604</name>
</gene>
<reference evidence="2 3" key="1">
    <citation type="submission" date="2011-01" db="EMBL/GenBank/DDBJ databases">
        <authorList>
            <person name="Weinstock G."/>
            <person name="Sodergren E."/>
            <person name="Clifton S."/>
            <person name="Fulton L."/>
            <person name="Fulton B."/>
            <person name="Courtney L."/>
            <person name="Fronick C."/>
            <person name="Harrison M."/>
            <person name="Strong C."/>
            <person name="Farmer C."/>
            <person name="Delahaunty K."/>
            <person name="Markovic C."/>
            <person name="Hall O."/>
            <person name="Minx P."/>
            <person name="Tomlinson C."/>
            <person name="Mitreva M."/>
            <person name="Hou S."/>
            <person name="Chen J."/>
            <person name="Wollam A."/>
            <person name="Pepin K.H."/>
            <person name="Johnson M."/>
            <person name="Bhonagiri V."/>
            <person name="Zhang X."/>
            <person name="Suruliraj S."/>
            <person name="Warren W."/>
            <person name="Chinwalla A."/>
            <person name="Mardis E.R."/>
            <person name="Wilson R.K."/>
        </authorList>
    </citation>
    <scope>NUCLEOTIDE SEQUENCE [LARGE SCALE GENOMIC DNA]</scope>
    <source>
        <strain evidence="3">DSM 22608 / JCM 16073 / KCTC 15190 / YIT 12066</strain>
    </source>
</reference>
<dbReference type="AlphaFoldDB" id="E8LIT3"/>
<dbReference type="HOGENOM" id="CLU_093829_2_1_6"/>
<dbReference type="InterPro" id="IPR011716">
    <property type="entry name" value="TPR-3"/>
</dbReference>
<dbReference type="RefSeq" id="WP_009142821.1">
    <property type="nucleotide sequence ID" value="NZ_GL830966.1"/>
</dbReference>
<organism evidence="2 3">
    <name type="scientific">Succinatimonas hippei (strain DSM 22608 / JCM 16073 / KCTC 15190 / YIT 12066)</name>
    <dbReference type="NCBI Taxonomy" id="762983"/>
    <lineage>
        <taxon>Bacteria</taxon>
        <taxon>Pseudomonadati</taxon>
        <taxon>Pseudomonadota</taxon>
        <taxon>Gammaproteobacteria</taxon>
        <taxon>Aeromonadales</taxon>
        <taxon>Succinivibrionaceae</taxon>
        <taxon>Succinatimonas</taxon>
    </lineage>
</organism>
<evidence type="ECO:0000313" key="3">
    <source>
        <dbReference type="Proteomes" id="UP000018458"/>
    </source>
</evidence>
<name>E8LIT3_SUCHY</name>
<dbReference type="Gene3D" id="1.25.40.10">
    <property type="entry name" value="Tetratricopeptide repeat domain"/>
    <property type="match status" value="1"/>
</dbReference>
<dbReference type="PRINTS" id="PR01595">
    <property type="entry name" value="SYCDCHAPRONE"/>
</dbReference>
<evidence type="ECO:0000313" key="2">
    <source>
        <dbReference type="EMBL" id="EFY07557.1"/>
    </source>
</evidence>
<comment type="caution">
    <text evidence="2">The sequence shown here is derived from an EMBL/GenBank/DDBJ whole genome shotgun (WGS) entry which is preliminary data.</text>
</comment>
<protein>
    <submittedName>
        <fullName evidence="2">Type III secretion low calcium response chaperone LcrH/SycD</fullName>
    </submittedName>
</protein>
<dbReference type="EMBL" id="AEVO01000028">
    <property type="protein sequence ID" value="EFY07557.1"/>
    <property type="molecule type" value="Genomic_DNA"/>
</dbReference>
<proteinExistence type="inferred from homology"/>
<dbReference type="eggNOG" id="COG0457">
    <property type="taxonomic scope" value="Bacteria"/>
</dbReference>
<dbReference type="Pfam" id="PF13174">
    <property type="entry name" value="TPR_6"/>
    <property type="match status" value="1"/>
</dbReference>
<dbReference type="SUPFAM" id="SSF48452">
    <property type="entry name" value="TPR-like"/>
    <property type="match status" value="1"/>
</dbReference>
<dbReference type="OrthoDB" id="8591320at2"/>
<dbReference type="Pfam" id="PF07720">
    <property type="entry name" value="TPR_3"/>
    <property type="match status" value="1"/>
</dbReference>
<dbReference type="InterPro" id="IPR005415">
    <property type="entry name" value="T3SS_Ca_resp_chp_LcrH/SycD"/>
</dbReference>
<dbReference type="InterPro" id="IPR011990">
    <property type="entry name" value="TPR-like_helical_dom_sf"/>
</dbReference>
<dbReference type="Proteomes" id="UP000018458">
    <property type="component" value="Unassembled WGS sequence"/>
</dbReference>
<evidence type="ECO:0000256" key="1">
    <source>
        <dbReference type="ARBA" id="ARBA00010244"/>
    </source>
</evidence>
<accession>E8LIT3</accession>